<name>A0ACB0J148_TRIPR</name>
<proteinExistence type="predicted"/>
<accession>A0ACB0J148</accession>
<organism evidence="1 2">
    <name type="scientific">Trifolium pratense</name>
    <name type="common">Red clover</name>
    <dbReference type="NCBI Taxonomy" id="57577"/>
    <lineage>
        <taxon>Eukaryota</taxon>
        <taxon>Viridiplantae</taxon>
        <taxon>Streptophyta</taxon>
        <taxon>Embryophyta</taxon>
        <taxon>Tracheophyta</taxon>
        <taxon>Spermatophyta</taxon>
        <taxon>Magnoliopsida</taxon>
        <taxon>eudicotyledons</taxon>
        <taxon>Gunneridae</taxon>
        <taxon>Pentapetalae</taxon>
        <taxon>rosids</taxon>
        <taxon>fabids</taxon>
        <taxon>Fabales</taxon>
        <taxon>Fabaceae</taxon>
        <taxon>Papilionoideae</taxon>
        <taxon>50 kb inversion clade</taxon>
        <taxon>NPAAA clade</taxon>
        <taxon>Hologalegina</taxon>
        <taxon>IRL clade</taxon>
        <taxon>Trifolieae</taxon>
        <taxon>Trifolium</taxon>
    </lineage>
</organism>
<evidence type="ECO:0000313" key="2">
    <source>
        <dbReference type="Proteomes" id="UP001177021"/>
    </source>
</evidence>
<comment type="caution">
    <text evidence="1">The sequence shown here is derived from an EMBL/GenBank/DDBJ whole genome shotgun (WGS) entry which is preliminary data.</text>
</comment>
<sequence length="445" mass="49352">MASVHESLHLLLFFLSLSTCCLPSISTTYKTTTLAPSTSKPHRLVSKLIHYNSIHHPRYNPNETAKDQMKLDIKHSITRLTYLKARIEGSLVSNNDYRSSLSPSLTGRTILANLSIGQPPVPQLLIMDTASYIFWTMCTPCTSCIQYPGQIFDPSKSSTYSPSCREPCYFDNCKCNLTNQRTYSIRYADKSFSSGTVGSDVIVFETGDEGITRVNKIDFGCAHNVIYNSDQGYNGVLGLGLNSGRLSLATQIGEGANLEGYTTHFEVHYGLNYVTMEGISVGEKSLDIDPSTFEIKKNGTGGVIIDTGSTFSYFVDDVYKLLYNEIQNLFQGSLQQARVPKFPWMLCYFGSITYTPKVTKHPWNLIGFPAVTFQFAGGADLVLDSLSFFQQMGDHVFCMTISPISEIGIDVSVIGLFAQQSYNVGYDQGNGLIYFQRIDCELLSS</sequence>
<reference evidence="1" key="1">
    <citation type="submission" date="2023-10" db="EMBL/GenBank/DDBJ databases">
        <authorList>
            <person name="Rodriguez Cubillos JULIANA M."/>
            <person name="De Vega J."/>
        </authorList>
    </citation>
    <scope>NUCLEOTIDE SEQUENCE</scope>
</reference>
<evidence type="ECO:0000313" key="1">
    <source>
        <dbReference type="EMBL" id="CAJ2637835.1"/>
    </source>
</evidence>
<gene>
    <name evidence="1" type="ORF">MILVUS5_LOCUS8138</name>
</gene>
<dbReference type="Proteomes" id="UP001177021">
    <property type="component" value="Unassembled WGS sequence"/>
</dbReference>
<protein>
    <submittedName>
        <fullName evidence="1">Uncharacterized protein</fullName>
    </submittedName>
</protein>
<keyword evidence="2" id="KW-1185">Reference proteome</keyword>
<dbReference type="EMBL" id="CASHSV030000013">
    <property type="protein sequence ID" value="CAJ2637835.1"/>
    <property type="molecule type" value="Genomic_DNA"/>
</dbReference>